<dbReference type="Gramene" id="KOM50010">
    <property type="protein sequence ID" value="KOM50010"/>
    <property type="gene ID" value="LR48_Vigan08g083700"/>
</dbReference>
<reference evidence="3" key="1">
    <citation type="journal article" date="2015" name="Proc. Natl. Acad. Sci. U.S.A.">
        <title>Genome sequencing of adzuki bean (Vigna angularis) provides insight into high starch and low fat accumulation and domestication.</title>
        <authorList>
            <person name="Yang K."/>
            <person name="Tian Z."/>
            <person name="Chen C."/>
            <person name="Luo L."/>
            <person name="Zhao B."/>
            <person name="Wang Z."/>
            <person name="Yu L."/>
            <person name="Li Y."/>
            <person name="Sun Y."/>
            <person name="Li W."/>
            <person name="Chen Y."/>
            <person name="Li Y."/>
            <person name="Zhang Y."/>
            <person name="Ai D."/>
            <person name="Zhao J."/>
            <person name="Shang C."/>
            <person name="Ma Y."/>
            <person name="Wu B."/>
            <person name="Wang M."/>
            <person name="Gao L."/>
            <person name="Sun D."/>
            <person name="Zhang P."/>
            <person name="Guo F."/>
            <person name="Wang W."/>
            <person name="Li Y."/>
            <person name="Wang J."/>
            <person name="Varshney R.K."/>
            <person name="Wang J."/>
            <person name="Ling H.Q."/>
            <person name="Wan P."/>
        </authorList>
    </citation>
    <scope>NUCLEOTIDE SEQUENCE</scope>
    <source>
        <strain evidence="3">cv. Jingnong 6</strain>
    </source>
</reference>
<name>A0A0L9V4M8_PHAAN</name>
<dbReference type="AlphaFoldDB" id="A0A0L9V4M8"/>
<evidence type="ECO:0000313" key="3">
    <source>
        <dbReference type="Proteomes" id="UP000053144"/>
    </source>
</evidence>
<protein>
    <submittedName>
        <fullName evidence="2">Uncharacterized protein</fullName>
    </submittedName>
</protein>
<feature type="region of interest" description="Disordered" evidence="1">
    <location>
        <begin position="186"/>
        <end position="210"/>
    </location>
</feature>
<dbReference type="EMBL" id="CM003378">
    <property type="protein sequence ID" value="KOM50010.1"/>
    <property type="molecule type" value="Genomic_DNA"/>
</dbReference>
<evidence type="ECO:0000313" key="2">
    <source>
        <dbReference type="EMBL" id="KOM50010.1"/>
    </source>
</evidence>
<evidence type="ECO:0000256" key="1">
    <source>
        <dbReference type="SAM" id="MobiDB-lite"/>
    </source>
</evidence>
<organism evidence="2 3">
    <name type="scientific">Phaseolus angularis</name>
    <name type="common">Azuki bean</name>
    <name type="synonym">Vigna angularis</name>
    <dbReference type="NCBI Taxonomy" id="3914"/>
    <lineage>
        <taxon>Eukaryota</taxon>
        <taxon>Viridiplantae</taxon>
        <taxon>Streptophyta</taxon>
        <taxon>Embryophyta</taxon>
        <taxon>Tracheophyta</taxon>
        <taxon>Spermatophyta</taxon>
        <taxon>Magnoliopsida</taxon>
        <taxon>eudicotyledons</taxon>
        <taxon>Gunneridae</taxon>
        <taxon>Pentapetalae</taxon>
        <taxon>rosids</taxon>
        <taxon>fabids</taxon>
        <taxon>Fabales</taxon>
        <taxon>Fabaceae</taxon>
        <taxon>Papilionoideae</taxon>
        <taxon>50 kb inversion clade</taxon>
        <taxon>NPAAA clade</taxon>
        <taxon>indigoferoid/millettioid clade</taxon>
        <taxon>Phaseoleae</taxon>
        <taxon>Vigna</taxon>
    </lineage>
</organism>
<sequence length="210" mass="24149">MYWMKVKDVVPHKSIELSLFRNEGFIFPEKLGYQGLSTFVQMKGDCYPYLVRVFYNNIKVVDGNIHSRVKRVDIVINNDTWLQVADLKGEGHMSHRPDCLQSRIPTNWIAVFKWHIIDVGENDWLELAYGVFISKILSLSGVNLTGETKVTYNKANQIGKAILTCIGLKKTALGWIFNDKQTSTKDKYDVSDFDSESTLKSPKSKFENMW</sequence>
<gene>
    <name evidence="2" type="ORF">LR48_Vigan08g083700</name>
</gene>
<proteinExistence type="predicted"/>
<accession>A0A0L9V4M8</accession>
<dbReference type="Proteomes" id="UP000053144">
    <property type="component" value="Chromosome 8"/>
</dbReference>